<evidence type="ECO:0000313" key="1">
    <source>
        <dbReference type="EMBL" id="KAG7351819.1"/>
    </source>
</evidence>
<comment type="caution">
    <text evidence="1">The sequence shown here is derived from an EMBL/GenBank/DDBJ whole genome shotgun (WGS) entry which is preliminary data.</text>
</comment>
<gene>
    <name evidence="1" type="ORF">IV203_007867</name>
</gene>
<organism evidence="1 2">
    <name type="scientific">Nitzschia inconspicua</name>
    <dbReference type="NCBI Taxonomy" id="303405"/>
    <lineage>
        <taxon>Eukaryota</taxon>
        <taxon>Sar</taxon>
        <taxon>Stramenopiles</taxon>
        <taxon>Ochrophyta</taxon>
        <taxon>Bacillariophyta</taxon>
        <taxon>Bacillariophyceae</taxon>
        <taxon>Bacillariophycidae</taxon>
        <taxon>Bacillariales</taxon>
        <taxon>Bacillariaceae</taxon>
        <taxon>Nitzschia</taxon>
    </lineage>
</organism>
<reference evidence="1" key="2">
    <citation type="submission" date="2021-04" db="EMBL/GenBank/DDBJ databases">
        <authorList>
            <person name="Podell S."/>
        </authorList>
    </citation>
    <scope>NUCLEOTIDE SEQUENCE</scope>
    <source>
        <strain evidence="1">Hildebrandi</strain>
    </source>
</reference>
<dbReference type="AlphaFoldDB" id="A0A9K3KYM5"/>
<reference evidence="1" key="1">
    <citation type="journal article" date="2021" name="Sci. Rep.">
        <title>Diploid genomic architecture of Nitzschia inconspicua, an elite biomass production diatom.</title>
        <authorList>
            <person name="Oliver A."/>
            <person name="Podell S."/>
            <person name="Pinowska A."/>
            <person name="Traller J.C."/>
            <person name="Smith S.R."/>
            <person name="McClure R."/>
            <person name="Beliaev A."/>
            <person name="Bohutskyi P."/>
            <person name="Hill E.A."/>
            <person name="Rabines A."/>
            <person name="Zheng H."/>
            <person name="Allen L.Z."/>
            <person name="Kuo A."/>
            <person name="Grigoriev I.V."/>
            <person name="Allen A.E."/>
            <person name="Hazlebeck D."/>
            <person name="Allen E.E."/>
        </authorList>
    </citation>
    <scope>NUCLEOTIDE SEQUENCE</scope>
    <source>
        <strain evidence="1">Hildebrandi</strain>
    </source>
</reference>
<dbReference type="Proteomes" id="UP000693970">
    <property type="component" value="Unassembled WGS sequence"/>
</dbReference>
<accession>A0A9K3KYM5</accession>
<name>A0A9K3KYM5_9STRA</name>
<dbReference type="EMBL" id="JAGRRH010000017">
    <property type="protein sequence ID" value="KAG7351819.1"/>
    <property type="molecule type" value="Genomic_DNA"/>
</dbReference>
<proteinExistence type="predicted"/>
<sequence length="124" mass="14427">MIPAGQFCLLICCTAWKIFRDRLLSKVRLHSGIWMEIWKKQRNGYNERPTILLATSSSFANTSLEMPVNWNREDDSEAHSKKSYGSVGSSEINHSAIMLFLHDENFGIRISERPTFQNLWTWFS</sequence>
<keyword evidence="2" id="KW-1185">Reference proteome</keyword>
<protein>
    <submittedName>
        <fullName evidence="1">Uncharacterized protein</fullName>
    </submittedName>
</protein>
<evidence type="ECO:0000313" key="2">
    <source>
        <dbReference type="Proteomes" id="UP000693970"/>
    </source>
</evidence>